<dbReference type="Gene3D" id="3.40.50.1820">
    <property type="entry name" value="alpha/beta hydrolase"/>
    <property type="match status" value="1"/>
</dbReference>
<evidence type="ECO:0000256" key="3">
    <source>
        <dbReference type="SAM" id="SignalP"/>
    </source>
</evidence>
<proteinExistence type="predicted"/>
<feature type="domain" description="Fungal lipase-type" evidence="4">
    <location>
        <begin position="208"/>
        <end position="317"/>
    </location>
</feature>
<dbReference type="PANTHER" id="PTHR46640">
    <property type="entry name" value="TRIACYLGLYCEROL LIPASE, PUTATIVE (AFU_ORTHOLOGUE AFUA_6G06510)-RELATED"/>
    <property type="match status" value="1"/>
</dbReference>
<dbReference type="EMBL" id="JAPDMQ010000596">
    <property type="protein sequence ID" value="KAK0522319.1"/>
    <property type="molecule type" value="Genomic_DNA"/>
</dbReference>
<evidence type="ECO:0000313" key="6">
    <source>
        <dbReference type="Proteomes" id="UP001176521"/>
    </source>
</evidence>
<sequence>MVSCLSALFLTIAAVLARPPVVTASPLVITRRGQTGSQLGDIVDLTNPDPIPAVAASGAYPLTTSAEPIPLSAELRDLITTKTTKYAGAAYCPSIYRGEWKCGPYCDANPDFNVTAWGGDGNIQQRYYVGWNPTTKEIVATRQGADFRELVTFLYVLNFLPARLHPDLARTLSRVSGPRSASYVPVGFLGTLATLLPSGQSEVNYAVVNAGSQAAWAADYAAIKAAVQDQLDAHPDTHGLFISGHSMGAAMAVLDGIALRGLVPKSISVQIGVTGQPRIGNPVFAALVDALGQDASQKFDYHRVSNFNDPFVHLFPMFLGYQHSVGEMWMPQANSTADSPALFCVGRENIHCADGIKGSDLDYHAHIGPYLGIYVRPEGCTD</sequence>
<accession>A0AAN6G8F5</accession>
<gene>
    <name evidence="5" type="ORF">OC842_006501</name>
</gene>
<dbReference type="InterPro" id="IPR002921">
    <property type="entry name" value="Fungal_lipase-type"/>
</dbReference>
<dbReference type="SUPFAM" id="SSF53474">
    <property type="entry name" value="alpha/beta-Hydrolases"/>
    <property type="match status" value="1"/>
</dbReference>
<feature type="signal peptide" evidence="3">
    <location>
        <begin position="1"/>
        <end position="17"/>
    </location>
</feature>
<dbReference type="PANTHER" id="PTHR46640:SF1">
    <property type="entry name" value="FUNGAL LIPASE-LIKE DOMAIN-CONTAINING PROTEIN-RELATED"/>
    <property type="match status" value="1"/>
</dbReference>
<name>A0AAN6G8F5_9BASI</name>
<dbReference type="GO" id="GO:0016787">
    <property type="term" value="F:hydrolase activity"/>
    <property type="evidence" value="ECO:0007669"/>
    <property type="project" value="UniProtKB-KW"/>
</dbReference>
<reference evidence="5" key="1">
    <citation type="journal article" date="2023" name="PhytoFront">
        <title>Draft Genome Resources of Seven Strains of Tilletia horrida, Causal Agent of Kernel Smut of Rice.</title>
        <authorList>
            <person name="Khanal S."/>
            <person name="Antony Babu S."/>
            <person name="Zhou X.G."/>
        </authorList>
    </citation>
    <scope>NUCLEOTIDE SEQUENCE</scope>
    <source>
        <strain evidence="5">TX3</strain>
    </source>
</reference>
<evidence type="ECO:0000256" key="2">
    <source>
        <dbReference type="ARBA" id="ARBA00022801"/>
    </source>
</evidence>
<keyword evidence="1 3" id="KW-0732">Signal</keyword>
<protein>
    <recommendedName>
        <fullName evidence="4">Fungal lipase-type domain-containing protein</fullName>
    </recommendedName>
</protein>
<dbReference type="Pfam" id="PF01764">
    <property type="entry name" value="Lipase_3"/>
    <property type="match status" value="1"/>
</dbReference>
<dbReference type="InterPro" id="IPR051299">
    <property type="entry name" value="AB_hydrolase_lip/est"/>
</dbReference>
<keyword evidence="2" id="KW-0378">Hydrolase</keyword>
<dbReference type="Proteomes" id="UP001176521">
    <property type="component" value="Unassembled WGS sequence"/>
</dbReference>
<dbReference type="GO" id="GO:0006629">
    <property type="term" value="P:lipid metabolic process"/>
    <property type="evidence" value="ECO:0007669"/>
    <property type="project" value="InterPro"/>
</dbReference>
<evidence type="ECO:0000256" key="1">
    <source>
        <dbReference type="ARBA" id="ARBA00022729"/>
    </source>
</evidence>
<organism evidence="5 6">
    <name type="scientific">Tilletia horrida</name>
    <dbReference type="NCBI Taxonomy" id="155126"/>
    <lineage>
        <taxon>Eukaryota</taxon>
        <taxon>Fungi</taxon>
        <taxon>Dikarya</taxon>
        <taxon>Basidiomycota</taxon>
        <taxon>Ustilaginomycotina</taxon>
        <taxon>Exobasidiomycetes</taxon>
        <taxon>Tilletiales</taxon>
        <taxon>Tilletiaceae</taxon>
        <taxon>Tilletia</taxon>
    </lineage>
</organism>
<feature type="chain" id="PRO_5043052772" description="Fungal lipase-type domain-containing protein" evidence="3">
    <location>
        <begin position="18"/>
        <end position="382"/>
    </location>
</feature>
<dbReference type="InterPro" id="IPR029058">
    <property type="entry name" value="AB_hydrolase_fold"/>
</dbReference>
<comment type="caution">
    <text evidence="5">The sequence shown here is derived from an EMBL/GenBank/DDBJ whole genome shotgun (WGS) entry which is preliminary data.</text>
</comment>
<dbReference type="AlphaFoldDB" id="A0AAN6G8F5"/>
<evidence type="ECO:0000313" key="5">
    <source>
        <dbReference type="EMBL" id="KAK0522319.1"/>
    </source>
</evidence>
<keyword evidence="6" id="KW-1185">Reference proteome</keyword>
<evidence type="ECO:0000259" key="4">
    <source>
        <dbReference type="Pfam" id="PF01764"/>
    </source>
</evidence>